<keyword evidence="2" id="KW-0378">Hydrolase</keyword>
<dbReference type="CDD" id="cd02860">
    <property type="entry name" value="E_set_Pullulanase"/>
    <property type="match status" value="1"/>
</dbReference>
<dbReference type="Pfam" id="PF11852">
    <property type="entry name" value="Pullul_strch_C"/>
    <property type="match status" value="1"/>
</dbReference>
<evidence type="ECO:0000259" key="7">
    <source>
        <dbReference type="Pfam" id="PF18494"/>
    </source>
</evidence>
<accession>A0A4Y3HVD7</accession>
<organism evidence="8 9">
    <name type="scientific">Vibrio inusitatus NBRC 102082</name>
    <dbReference type="NCBI Taxonomy" id="1219070"/>
    <lineage>
        <taxon>Bacteria</taxon>
        <taxon>Pseudomonadati</taxon>
        <taxon>Pseudomonadota</taxon>
        <taxon>Gammaproteobacteria</taxon>
        <taxon>Vibrionales</taxon>
        <taxon>Vibrionaceae</taxon>
        <taxon>Vibrio</taxon>
    </lineage>
</organism>
<dbReference type="InterPro" id="IPR040671">
    <property type="entry name" value="Pullulanase_N2"/>
</dbReference>
<dbReference type="Pfam" id="PF17967">
    <property type="entry name" value="Pullulanase_N2"/>
    <property type="match status" value="1"/>
</dbReference>
<dbReference type="InterPro" id="IPR011839">
    <property type="entry name" value="Pullul_strch"/>
</dbReference>
<reference evidence="8 9" key="1">
    <citation type="submission" date="2019-06" db="EMBL/GenBank/DDBJ databases">
        <title>Whole genome shotgun sequence of Vibrio inusitatus NBRC 102082.</title>
        <authorList>
            <person name="Hosoyama A."/>
            <person name="Uohara A."/>
            <person name="Ohji S."/>
            <person name="Ichikawa N."/>
        </authorList>
    </citation>
    <scope>NUCLEOTIDE SEQUENCE [LARGE SCALE GENOMIC DNA]</scope>
    <source>
        <strain evidence="8 9">NBRC 102082</strain>
    </source>
</reference>
<feature type="domain" description="Glycoside hydrolase family 13 N-terminal" evidence="4">
    <location>
        <begin position="290"/>
        <end position="376"/>
    </location>
</feature>
<dbReference type="InterPro" id="IPR041111">
    <property type="entry name" value="Pullulanase_Ins"/>
</dbReference>
<dbReference type="Proteomes" id="UP000318717">
    <property type="component" value="Unassembled WGS sequence"/>
</dbReference>
<keyword evidence="9" id="KW-1185">Reference proteome</keyword>
<dbReference type="NCBIfam" id="TIGR02103">
    <property type="entry name" value="pullul_strch"/>
    <property type="match status" value="1"/>
</dbReference>
<evidence type="ECO:0000259" key="4">
    <source>
        <dbReference type="Pfam" id="PF02922"/>
    </source>
</evidence>
<gene>
    <name evidence="8" type="ORF">VIN01S_17590</name>
</gene>
<dbReference type="InterPro" id="IPR013780">
    <property type="entry name" value="Glyco_hydro_b"/>
</dbReference>
<evidence type="ECO:0008006" key="10">
    <source>
        <dbReference type="Google" id="ProtNLM"/>
    </source>
</evidence>
<dbReference type="Gene3D" id="2.60.40.1130">
    <property type="entry name" value="Rab geranylgeranyltransferase alpha-subunit, insert domain"/>
    <property type="match status" value="1"/>
</dbReference>
<feature type="chain" id="PRO_5021438393" description="Pullulanase" evidence="3">
    <location>
        <begin position="29"/>
        <end position="1065"/>
    </location>
</feature>
<dbReference type="Pfam" id="PF18494">
    <property type="entry name" value="Pullulanase_Ins"/>
    <property type="match status" value="1"/>
</dbReference>
<keyword evidence="2" id="KW-0326">Glycosidase</keyword>
<dbReference type="GO" id="GO:0030246">
    <property type="term" value="F:carbohydrate binding"/>
    <property type="evidence" value="ECO:0007669"/>
    <property type="project" value="InterPro"/>
</dbReference>
<dbReference type="SUPFAM" id="SSF81296">
    <property type="entry name" value="E set domains"/>
    <property type="match status" value="2"/>
</dbReference>
<evidence type="ECO:0000313" key="8">
    <source>
        <dbReference type="EMBL" id="GEA50955.1"/>
    </source>
</evidence>
<dbReference type="PANTHER" id="PTHR43002">
    <property type="entry name" value="GLYCOGEN DEBRANCHING ENZYME"/>
    <property type="match status" value="1"/>
</dbReference>
<keyword evidence="3" id="KW-0732">Signal</keyword>
<dbReference type="Pfam" id="PF02922">
    <property type="entry name" value="CBM_48"/>
    <property type="match status" value="1"/>
</dbReference>
<protein>
    <recommendedName>
        <fullName evidence="10">Pullulanase</fullName>
    </recommendedName>
</protein>
<evidence type="ECO:0000259" key="6">
    <source>
        <dbReference type="Pfam" id="PF17967"/>
    </source>
</evidence>
<dbReference type="InterPro" id="IPR013784">
    <property type="entry name" value="Carb-bd-like_fold"/>
</dbReference>
<sequence length="1065" mass="120318">MPTFFSMSAPRCKLAISIALAFSSTGCATQEDAGQDTALSNPNIARIYFNSAETKPDYLLHVWNDQTCDGYMGDNTDWEAGLEPSGQHSDFGLYWDLQIDPSADCVNFTPHRFNPDYQTSNLKLSFSDNVNKGAKVGYVFKDTNRVFYTPSTTPPETVVALKDANAHWVSSSVILVPKNTIEGELVMSTSGGMSINDRDNVIEGATTRLSLSPSTNSAWQKDYPHLSDEFVAFEINEGDSNTVANMIRGQIWLVSYAKKEDSRVLSSVTRVQTAELLDNLYADEATKFEYGAVINHDSETTTFRLWAPTAQQVTLIPFDEDLRAKTPILMRRDNASGSWLAEYTELSHGDFYRYEVTLYHPETGRIENLQVTDPYSLSLSTNSQHSQVVDLDNPELTPTGWGDVSSPVSQQNPATFMIYETHVRDFSALDESTTDHYRGKYLAFTEADSLPVTHLKSLSRRGATHLHLMPVFDFATVNEELTERADINESFRKLCQMNPSLIRHPKFGLYCDGELSGEKVFEQFSREDTLEAPVVQELSRLISQNDSYNWGYDPYHYSTPEGSYATEANGMQRIIEFRKMIVAIKSDIKMNVVMDVVYNHTNGSGIADKSVLDKIVPNYYHRLEPVTGDIEDSTCCSNTAPERQMMEKLITDSIIVWAKDYKIDAFRWDLMGHHPKSQILATLDAAKKVNPEVYFYGEGWDFGEVKSDSQFKQASQLNLYGTGIGTFSDRMRDAVRGGSPFDKSEQIRASQGFGNGAFVYPNELNQVDEAQAKHLADIVRLGMAGNLRDFSFTDSQDRLIKGSELSYNDEPAGYAKDAWETINYVEKHDNQTLWDNHQYKAPYNADVATRVRMHATSLATIMYGQNVVFHHMGSELLRSKSMERNSYDSGDWYNRVDFTKQSNNWNIGLPNADEDEQNWPVIEELYKNTEGSIEVSPRDVATMERYFKEMMEIRTSSPLFTLGDGREISQRVKFHNTGSTQIPGLIVMSIDDRAPFEDIDTQRKRIVVVINARNDIQTINQLNMSQFKPHRFHSQLGPFSLANGAEMVDDVAIVSPWSAVVFEER</sequence>
<evidence type="ECO:0000256" key="2">
    <source>
        <dbReference type="ARBA" id="ARBA00023295"/>
    </source>
</evidence>
<dbReference type="EMBL" id="BJLF01000007">
    <property type="protein sequence ID" value="GEA50955.1"/>
    <property type="molecule type" value="Genomic_DNA"/>
</dbReference>
<evidence type="ECO:0000256" key="1">
    <source>
        <dbReference type="ARBA" id="ARBA00008061"/>
    </source>
</evidence>
<dbReference type="GO" id="GO:0051060">
    <property type="term" value="F:pullulanase activity"/>
    <property type="evidence" value="ECO:0007669"/>
    <property type="project" value="InterPro"/>
</dbReference>
<name>A0A4Y3HVD7_9VIBR</name>
<dbReference type="InterPro" id="IPR013783">
    <property type="entry name" value="Ig-like_fold"/>
</dbReference>
<dbReference type="InterPro" id="IPR014756">
    <property type="entry name" value="Ig_E-set"/>
</dbReference>
<dbReference type="CDD" id="cd11341">
    <property type="entry name" value="AmyAc_Pullulanase_LD-like"/>
    <property type="match status" value="1"/>
</dbReference>
<comment type="caution">
    <text evidence="8">The sequence shown here is derived from an EMBL/GenBank/DDBJ whole genome shotgun (WGS) entry which is preliminary data.</text>
</comment>
<dbReference type="OrthoDB" id="3236218at2"/>
<dbReference type="RefSeq" id="WP_141345294.1">
    <property type="nucleotide sequence ID" value="NZ_BJLF01000007.1"/>
</dbReference>
<dbReference type="InterPro" id="IPR017853">
    <property type="entry name" value="GH"/>
</dbReference>
<dbReference type="Gene3D" id="2.60.40.1110">
    <property type="match status" value="1"/>
</dbReference>
<dbReference type="InterPro" id="IPR004193">
    <property type="entry name" value="Glyco_hydro_13_N"/>
</dbReference>
<feature type="domain" description="Pullulanase N2" evidence="6">
    <location>
        <begin position="164"/>
        <end position="279"/>
    </location>
</feature>
<dbReference type="GO" id="GO:0005975">
    <property type="term" value="P:carbohydrate metabolic process"/>
    <property type="evidence" value="ECO:0007669"/>
    <property type="project" value="InterPro"/>
</dbReference>
<evidence type="ECO:0000256" key="3">
    <source>
        <dbReference type="SAM" id="SignalP"/>
    </source>
</evidence>
<evidence type="ECO:0000259" key="5">
    <source>
        <dbReference type="Pfam" id="PF11852"/>
    </source>
</evidence>
<evidence type="ECO:0000313" key="9">
    <source>
        <dbReference type="Proteomes" id="UP000318717"/>
    </source>
</evidence>
<feature type="signal peptide" evidence="3">
    <location>
        <begin position="1"/>
        <end position="28"/>
    </location>
</feature>
<dbReference type="Gene3D" id="3.20.20.80">
    <property type="entry name" value="Glycosidases"/>
    <property type="match status" value="1"/>
</dbReference>
<dbReference type="SUPFAM" id="SSF51011">
    <property type="entry name" value="Glycosyl hydrolase domain"/>
    <property type="match status" value="1"/>
</dbReference>
<comment type="similarity">
    <text evidence="1">Belongs to the glycosyl hydrolase 13 family.</text>
</comment>
<dbReference type="InterPro" id="IPR024561">
    <property type="entry name" value="Pullul_strch_C"/>
</dbReference>
<dbReference type="Gene3D" id="2.60.40.1180">
    <property type="entry name" value="Golgi alpha-mannosidase II"/>
    <property type="match status" value="1"/>
</dbReference>
<dbReference type="Gene3D" id="2.60.40.10">
    <property type="entry name" value="Immunoglobulins"/>
    <property type="match status" value="1"/>
</dbReference>
<feature type="domain" description="Alpha-1,6-glucosidases pullulanase-type C-terminal" evidence="5">
    <location>
        <begin position="901"/>
        <end position="1064"/>
    </location>
</feature>
<proteinExistence type="inferred from homology"/>
<dbReference type="SUPFAM" id="SSF49452">
    <property type="entry name" value="Starch-binding domain-like"/>
    <property type="match status" value="1"/>
</dbReference>
<dbReference type="AlphaFoldDB" id="A0A4Y3HVD7"/>
<feature type="domain" description="Pullulanase Ins" evidence="7">
    <location>
        <begin position="475"/>
        <end position="548"/>
    </location>
</feature>
<dbReference type="SUPFAM" id="SSF51445">
    <property type="entry name" value="(Trans)glycosidases"/>
    <property type="match status" value="1"/>
</dbReference>